<protein>
    <submittedName>
        <fullName evidence="2">Uncharacterized protein</fullName>
    </submittedName>
</protein>
<evidence type="ECO:0000313" key="2">
    <source>
        <dbReference type="EMBL" id="KAF3457295.1"/>
    </source>
</evidence>
<dbReference type="PANTHER" id="PTHR36377:SF1">
    <property type="entry name" value="DNA MISMATCH REPAIR PROTEIN"/>
    <property type="match status" value="1"/>
</dbReference>
<proteinExistence type="predicted"/>
<dbReference type="OrthoDB" id="1845550at2759"/>
<dbReference type="PANTHER" id="PTHR36377">
    <property type="entry name" value="DNA MISMATCH REPAIR PROTEIN"/>
    <property type="match status" value="1"/>
</dbReference>
<sequence length="59" mass="6866">MSSLLEIQKFFALKLLQQDDKVTVLESEKRSWESSAEAQAIRDALNPWRRNDSEANKRS</sequence>
<organism evidence="2 3">
    <name type="scientific">Rhamnella rubrinervis</name>
    <dbReference type="NCBI Taxonomy" id="2594499"/>
    <lineage>
        <taxon>Eukaryota</taxon>
        <taxon>Viridiplantae</taxon>
        <taxon>Streptophyta</taxon>
        <taxon>Embryophyta</taxon>
        <taxon>Tracheophyta</taxon>
        <taxon>Spermatophyta</taxon>
        <taxon>Magnoliopsida</taxon>
        <taxon>eudicotyledons</taxon>
        <taxon>Gunneridae</taxon>
        <taxon>Pentapetalae</taxon>
        <taxon>rosids</taxon>
        <taxon>fabids</taxon>
        <taxon>Rosales</taxon>
        <taxon>Rhamnaceae</taxon>
        <taxon>rhamnoid group</taxon>
        <taxon>Rhamneae</taxon>
        <taxon>Rhamnella</taxon>
    </lineage>
</organism>
<evidence type="ECO:0000313" key="3">
    <source>
        <dbReference type="Proteomes" id="UP000796880"/>
    </source>
</evidence>
<name>A0A8K0MTQ5_9ROSA</name>
<accession>A0A8K0MTQ5</accession>
<feature type="compositionally biased region" description="Basic and acidic residues" evidence="1">
    <location>
        <begin position="49"/>
        <end position="59"/>
    </location>
</feature>
<keyword evidence="3" id="KW-1185">Reference proteome</keyword>
<dbReference type="EMBL" id="VOIH02000001">
    <property type="protein sequence ID" value="KAF3457295.1"/>
    <property type="molecule type" value="Genomic_DNA"/>
</dbReference>
<dbReference type="AlphaFoldDB" id="A0A8K0MTQ5"/>
<evidence type="ECO:0000256" key="1">
    <source>
        <dbReference type="SAM" id="MobiDB-lite"/>
    </source>
</evidence>
<dbReference type="Proteomes" id="UP000796880">
    <property type="component" value="Unassembled WGS sequence"/>
</dbReference>
<comment type="caution">
    <text evidence="2">The sequence shown here is derived from an EMBL/GenBank/DDBJ whole genome shotgun (WGS) entry which is preliminary data.</text>
</comment>
<feature type="region of interest" description="Disordered" evidence="1">
    <location>
        <begin position="30"/>
        <end position="59"/>
    </location>
</feature>
<gene>
    <name evidence="2" type="ORF">FNV43_RR01952</name>
</gene>
<reference evidence="2" key="1">
    <citation type="submission" date="2020-03" db="EMBL/GenBank/DDBJ databases">
        <title>A high-quality chromosome-level genome assembly of a woody plant with both climbing and erect habits, Rhamnella rubrinervis.</title>
        <authorList>
            <person name="Lu Z."/>
            <person name="Yang Y."/>
            <person name="Zhu X."/>
            <person name="Sun Y."/>
        </authorList>
    </citation>
    <scope>NUCLEOTIDE SEQUENCE</scope>
    <source>
        <strain evidence="2">BYM</strain>
        <tissue evidence="2">Leaf</tissue>
    </source>
</reference>